<protein>
    <submittedName>
        <fullName evidence="3">DUF4190 domain-containing protein</fullName>
    </submittedName>
</protein>
<proteinExistence type="predicted"/>
<reference evidence="3" key="1">
    <citation type="submission" date="2021-05" db="EMBL/GenBank/DDBJ databases">
        <authorList>
            <person name="Kaiqin L."/>
            <person name="Jian G."/>
        </authorList>
    </citation>
    <scope>NUCLEOTIDE SEQUENCE</scope>
    <source>
        <strain evidence="3">HDS5</strain>
    </source>
</reference>
<feature type="compositionally biased region" description="Basic and acidic residues" evidence="1">
    <location>
        <begin position="58"/>
        <end position="81"/>
    </location>
</feature>
<feature type="compositionally biased region" description="Basic and acidic residues" evidence="1">
    <location>
        <begin position="1"/>
        <end position="10"/>
    </location>
</feature>
<organism evidence="3 4">
    <name type="scientific">Nocardiopsis eucommiae</name>
    <dbReference type="NCBI Taxonomy" id="2831970"/>
    <lineage>
        <taxon>Bacteria</taxon>
        <taxon>Bacillati</taxon>
        <taxon>Actinomycetota</taxon>
        <taxon>Actinomycetes</taxon>
        <taxon>Streptosporangiales</taxon>
        <taxon>Nocardiopsidaceae</taxon>
        <taxon>Nocardiopsis</taxon>
    </lineage>
</organism>
<dbReference type="KEGG" id="nec:KGD82_23955"/>
<feature type="transmembrane region" description="Helical" evidence="2">
    <location>
        <begin position="144"/>
        <end position="166"/>
    </location>
</feature>
<sequence>MQSRARSKDPLDDEDDRPWDGPEDQRWDETPEEGDDSWRGGEGATQMFTPPSFDSESDAARQGEYEDERDDRLDRDDRAETDYEDDFTPADYGMPERPKQAKRRRDRIAEDFPGFDEAREDGDYPGYDSIDFLADTEPGANVTLWLGVASLLPVVGVITAILALFVTGPRAKRAIRESRGTLDGLGLITTGTVFAVIGILVTVISLAIFFVL</sequence>
<evidence type="ECO:0000256" key="2">
    <source>
        <dbReference type="SAM" id="Phobius"/>
    </source>
</evidence>
<evidence type="ECO:0000313" key="4">
    <source>
        <dbReference type="Proteomes" id="UP000682416"/>
    </source>
</evidence>
<evidence type="ECO:0000256" key="1">
    <source>
        <dbReference type="SAM" id="MobiDB-lite"/>
    </source>
</evidence>
<feature type="compositionally biased region" description="Basic and acidic residues" evidence="1">
    <location>
        <begin position="18"/>
        <end position="29"/>
    </location>
</feature>
<gene>
    <name evidence="3" type="ORF">KGD82_23955</name>
</gene>
<accession>A0A975L9I1</accession>
<dbReference type="EMBL" id="CP074402">
    <property type="protein sequence ID" value="QVJ01202.1"/>
    <property type="molecule type" value="Genomic_DNA"/>
</dbReference>
<feature type="transmembrane region" description="Helical" evidence="2">
    <location>
        <begin position="187"/>
        <end position="211"/>
    </location>
</feature>
<keyword evidence="2" id="KW-1133">Transmembrane helix</keyword>
<keyword evidence="2" id="KW-0472">Membrane</keyword>
<feature type="region of interest" description="Disordered" evidence="1">
    <location>
        <begin position="1"/>
        <end position="105"/>
    </location>
</feature>
<dbReference type="Proteomes" id="UP000682416">
    <property type="component" value="Chromosome"/>
</dbReference>
<keyword evidence="2" id="KW-0812">Transmembrane</keyword>
<evidence type="ECO:0000313" key="3">
    <source>
        <dbReference type="EMBL" id="QVJ01202.1"/>
    </source>
</evidence>
<keyword evidence="4" id="KW-1185">Reference proteome</keyword>
<name>A0A975L9I1_9ACTN</name>
<dbReference type="AlphaFoldDB" id="A0A975L9I1"/>